<protein>
    <submittedName>
        <fullName evidence="2">Uncharacterized protein</fullName>
    </submittedName>
</protein>
<sequence length="279" mass="30932">MSGSPYALTILFSLNITFTSYGTYAIDTSSKTRLSNLVRRLEGYLTSVRVFNIYTGLVRESTVRSTALFTPIVNGEVLYPLTEDNRTASLLDKVEMTLLESILSSPSSTGQQQASLYNTAPTQAQQVDGEQPLPTQDSQTILSPSPPGEAPILADIVAKAVHIIYEMSRHNPSRDPVRSIYTADPQKIELLSILNEQVELLVKEGRPDLSRFFDSLESHSITASEEVSSLRAEYGLKREPEEFKDLGFGYTKADDEVDLDRVIKELVGDCQTFLKDNAL</sequence>
<evidence type="ECO:0000313" key="3">
    <source>
        <dbReference type="Proteomes" id="UP000566819"/>
    </source>
</evidence>
<keyword evidence="3" id="KW-1185">Reference proteome</keyword>
<dbReference type="OrthoDB" id="3557246at2759"/>
<reference evidence="2 3" key="1">
    <citation type="submission" date="2020-03" db="EMBL/GenBank/DDBJ databases">
        <title>Draft Genome Sequence of Cudoniella acicularis.</title>
        <authorList>
            <person name="Buettner E."/>
            <person name="Kellner H."/>
        </authorList>
    </citation>
    <scope>NUCLEOTIDE SEQUENCE [LARGE SCALE GENOMIC DNA]</scope>
    <source>
        <strain evidence="2 3">DSM 108380</strain>
    </source>
</reference>
<gene>
    <name evidence="2" type="ORF">G7Y89_g12451</name>
</gene>
<dbReference type="AlphaFoldDB" id="A0A8H4RB66"/>
<organism evidence="2 3">
    <name type="scientific">Cudoniella acicularis</name>
    <dbReference type="NCBI Taxonomy" id="354080"/>
    <lineage>
        <taxon>Eukaryota</taxon>
        <taxon>Fungi</taxon>
        <taxon>Dikarya</taxon>
        <taxon>Ascomycota</taxon>
        <taxon>Pezizomycotina</taxon>
        <taxon>Leotiomycetes</taxon>
        <taxon>Helotiales</taxon>
        <taxon>Tricladiaceae</taxon>
        <taxon>Cudoniella</taxon>
    </lineage>
</organism>
<dbReference type="EMBL" id="JAAMPI010001312">
    <property type="protein sequence ID" value="KAF4625713.1"/>
    <property type="molecule type" value="Genomic_DNA"/>
</dbReference>
<proteinExistence type="predicted"/>
<comment type="caution">
    <text evidence="2">The sequence shown here is derived from an EMBL/GenBank/DDBJ whole genome shotgun (WGS) entry which is preliminary data.</text>
</comment>
<evidence type="ECO:0000256" key="1">
    <source>
        <dbReference type="SAM" id="MobiDB-lite"/>
    </source>
</evidence>
<evidence type="ECO:0000313" key="2">
    <source>
        <dbReference type="EMBL" id="KAF4625713.1"/>
    </source>
</evidence>
<feature type="region of interest" description="Disordered" evidence="1">
    <location>
        <begin position="122"/>
        <end position="146"/>
    </location>
</feature>
<accession>A0A8H4RB66</accession>
<feature type="compositionally biased region" description="Polar residues" evidence="1">
    <location>
        <begin position="122"/>
        <end position="143"/>
    </location>
</feature>
<name>A0A8H4RB66_9HELO</name>
<dbReference type="Proteomes" id="UP000566819">
    <property type="component" value="Unassembled WGS sequence"/>
</dbReference>